<dbReference type="Proteomes" id="UP000029995">
    <property type="component" value="Unassembled WGS sequence"/>
</dbReference>
<protein>
    <submittedName>
        <fullName evidence="4">Oxidoreductase</fullName>
    </submittedName>
</protein>
<evidence type="ECO:0000313" key="5">
    <source>
        <dbReference type="Proteomes" id="UP000029995"/>
    </source>
</evidence>
<evidence type="ECO:0000256" key="1">
    <source>
        <dbReference type="ARBA" id="ARBA00023002"/>
    </source>
</evidence>
<proteinExistence type="predicted"/>
<dbReference type="EMBL" id="JANX01000138">
    <property type="protein sequence ID" value="KGM33910.1"/>
    <property type="molecule type" value="Genomic_DNA"/>
</dbReference>
<gene>
    <name evidence="4" type="ORF">P409_13190</name>
</gene>
<dbReference type="GO" id="GO:0000166">
    <property type="term" value="F:nucleotide binding"/>
    <property type="evidence" value="ECO:0007669"/>
    <property type="project" value="InterPro"/>
</dbReference>
<feature type="domain" description="Gfo/Idh/MocA-like oxidoreductase N-terminal" evidence="2">
    <location>
        <begin position="4"/>
        <end position="122"/>
    </location>
</feature>
<name>A0A0A0D760_9PROT</name>
<dbReference type="PANTHER" id="PTHR43818">
    <property type="entry name" value="BCDNA.GH03377"/>
    <property type="match status" value="1"/>
</dbReference>
<dbReference type="GO" id="GO:0016491">
    <property type="term" value="F:oxidoreductase activity"/>
    <property type="evidence" value="ECO:0007669"/>
    <property type="project" value="UniProtKB-KW"/>
</dbReference>
<accession>A0A0A0D760</accession>
<dbReference type="InterPro" id="IPR000683">
    <property type="entry name" value="Gfo/Idh/MocA-like_OxRdtase_N"/>
</dbReference>
<dbReference type="Pfam" id="PF02894">
    <property type="entry name" value="GFO_IDH_MocA_C"/>
    <property type="match status" value="1"/>
</dbReference>
<dbReference type="InterPro" id="IPR036291">
    <property type="entry name" value="NAD(P)-bd_dom_sf"/>
</dbReference>
<dbReference type="Pfam" id="PF01408">
    <property type="entry name" value="GFO_IDH_MocA"/>
    <property type="match status" value="1"/>
</dbReference>
<dbReference type="InterPro" id="IPR004104">
    <property type="entry name" value="Gfo/Idh/MocA-like_OxRdtase_C"/>
</dbReference>
<dbReference type="PANTHER" id="PTHR43818:SF11">
    <property type="entry name" value="BCDNA.GH03377"/>
    <property type="match status" value="1"/>
</dbReference>
<dbReference type="SUPFAM" id="SSF55347">
    <property type="entry name" value="Glyceraldehyde-3-phosphate dehydrogenase-like, C-terminal domain"/>
    <property type="match status" value="1"/>
</dbReference>
<dbReference type="InterPro" id="IPR050463">
    <property type="entry name" value="Gfo/Idh/MocA_oxidrdct_glycsds"/>
</dbReference>
<evidence type="ECO:0000259" key="3">
    <source>
        <dbReference type="Pfam" id="PF02894"/>
    </source>
</evidence>
<reference evidence="4 5" key="1">
    <citation type="submission" date="2014-01" db="EMBL/GenBank/DDBJ databases">
        <title>Genome sequence determination for a cystic fibrosis isolate, Inquilinus limosus.</title>
        <authorList>
            <person name="Pino M."/>
            <person name="Di Conza J."/>
            <person name="Gutkind G."/>
        </authorList>
    </citation>
    <scope>NUCLEOTIDE SEQUENCE [LARGE SCALE GENOMIC DNA]</scope>
    <source>
        <strain evidence="4 5">MP06</strain>
    </source>
</reference>
<dbReference type="SUPFAM" id="SSF51735">
    <property type="entry name" value="NAD(P)-binding Rossmann-fold domains"/>
    <property type="match status" value="1"/>
</dbReference>
<evidence type="ECO:0000259" key="2">
    <source>
        <dbReference type="Pfam" id="PF01408"/>
    </source>
</evidence>
<dbReference type="Gene3D" id="3.30.360.10">
    <property type="entry name" value="Dihydrodipicolinate Reductase, domain 2"/>
    <property type="match status" value="1"/>
</dbReference>
<keyword evidence="1" id="KW-0560">Oxidoreductase</keyword>
<comment type="caution">
    <text evidence="4">The sequence shown here is derived from an EMBL/GenBank/DDBJ whole genome shotgun (WGS) entry which is preliminary data.</text>
</comment>
<sequence>MTLKIGWIGCGTHATQMLLPQLTRHDVELVALCDVDGANLVRAARQFGVRAAYADHRDLLAHPGLDAVGMAVGPAAHHAIGLAALAKGLPVFMEKPPGGDAAQAEELLAASERAGKPLVVGFMKRFSIGNRIAGNIVRGGEFGPVLGFYGSYMTAPTYFRGAVDYSGFFLHHCVHYMDLPAFLAASPIREISARKVENGPGRLLMHIALGFDSGAIGTIVMGTVQSRGTPMEFVQIMGDHRRLEVRNVIDVTYYRDPAFKTQDLGATLSADADALTWSPNFTAAANEDVKGYHALLEVTLKAFRGEAAEAPTIRDGVTAMRHLEALRRQIGG</sequence>
<dbReference type="RefSeq" id="WP_034836933.1">
    <property type="nucleotide sequence ID" value="NZ_JANX01000138.1"/>
</dbReference>
<evidence type="ECO:0000313" key="4">
    <source>
        <dbReference type="EMBL" id="KGM33910.1"/>
    </source>
</evidence>
<dbReference type="Gene3D" id="3.40.50.720">
    <property type="entry name" value="NAD(P)-binding Rossmann-like Domain"/>
    <property type="match status" value="1"/>
</dbReference>
<organism evidence="4 5">
    <name type="scientific">Inquilinus limosus MP06</name>
    <dbReference type="NCBI Taxonomy" id="1398085"/>
    <lineage>
        <taxon>Bacteria</taxon>
        <taxon>Pseudomonadati</taxon>
        <taxon>Pseudomonadota</taxon>
        <taxon>Alphaproteobacteria</taxon>
        <taxon>Rhodospirillales</taxon>
        <taxon>Rhodospirillaceae</taxon>
        <taxon>Inquilinus</taxon>
    </lineage>
</organism>
<dbReference type="OrthoDB" id="7804998at2"/>
<feature type="domain" description="Gfo/Idh/MocA-like oxidoreductase C-terminal" evidence="3">
    <location>
        <begin position="165"/>
        <end position="329"/>
    </location>
</feature>
<dbReference type="AlphaFoldDB" id="A0A0A0D760"/>